<dbReference type="InterPro" id="IPR009836">
    <property type="entry name" value="GRDP-like"/>
</dbReference>
<proteinExistence type="predicted"/>
<name>A0A2U1P160_ARTAN</name>
<dbReference type="PANTHER" id="PTHR34365:SF7">
    <property type="entry name" value="GLYCINE-RICH DOMAIN-CONTAINING PROTEIN 1"/>
    <property type="match status" value="1"/>
</dbReference>
<comment type="caution">
    <text evidence="1">The sequence shown here is derived from an EMBL/GenBank/DDBJ whole genome shotgun (WGS) entry which is preliminary data.</text>
</comment>
<dbReference type="AlphaFoldDB" id="A0A2U1P160"/>
<dbReference type="PANTHER" id="PTHR34365">
    <property type="entry name" value="ENOLASE (DUF1399)"/>
    <property type="match status" value="1"/>
</dbReference>
<reference evidence="1 2" key="1">
    <citation type="journal article" date="2018" name="Mol. Plant">
        <title>The genome of Artemisia annua provides insight into the evolution of Asteraceae family and artemisinin biosynthesis.</title>
        <authorList>
            <person name="Shen Q."/>
            <person name="Zhang L."/>
            <person name="Liao Z."/>
            <person name="Wang S."/>
            <person name="Yan T."/>
            <person name="Shi P."/>
            <person name="Liu M."/>
            <person name="Fu X."/>
            <person name="Pan Q."/>
            <person name="Wang Y."/>
            <person name="Lv Z."/>
            <person name="Lu X."/>
            <person name="Zhang F."/>
            <person name="Jiang W."/>
            <person name="Ma Y."/>
            <person name="Chen M."/>
            <person name="Hao X."/>
            <person name="Li L."/>
            <person name="Tang Y."/>
            <person name="Lv G."/>
            <person name="Zhou Y."/>
            <person name="Sun X."/>
            <person name="Brodelius P.E."/>
            <person name="Rose J.K.C."/>
            <person name="Tang K."/>
        </authorList>
    </citation>
    <scope>NUCLEOTIDE SEQUENCE [LARGE SCALE GENOMIC DNA]</scope>
    <source>
        <strain evidence="2">cv. Huhao1</strain>
        <tissue evidence="1">Leaf</tissue>
    </source>
</reference>
<protein>
    <submittedName>
        <fullName evidence="1">Uncharacterized protein</fullName>
    </submittedName>
</protein>
<gene>
    <name evidence="1" type="ORF">CTI12_AA205930</name>
</gene>
<dbReference type="Proteomes" id="UP000245207">
    <property type="component" value="Unassembled WGS sequence"/>
</dbReference>
<keyword evidence="2" id="KW-1185">Reference proteome</keyword>
<evidence type="ECO:0000313" key="2">
    <source>
        <dbReference type="Proteomes" id="UP000245207"/>
    </source>
</evidence>
<sequence length="88" mass="10118">MSSNFSFKLHPAPYCNDLVESLGKILEHDDTDQNRGKGQKLHVGFSKSWILLLVWLVSYPSEPLLDIVNKIPENIEMVEIMIKKYPDC</sequence>
<evidence type="ECO:0000313" key="1">
    <source>
        <dbReference type="EMBL" id="PWA79496.1"/>
    </source>
</evidence>
<accession>A0A2U1P160</accession>
<organism evidence="1 2">
    <name type="scientific">Artemisia annua</name>
    <name type="common">Sweet wormwood</name>
    <dbReference type="NCBI Taxonomy" id="35608"/>
    <lineage>
        <taxon>Eukaryota</taxon>
        <taxon>Viridiplantae</taxon>
        <taxon>Streptophyta</taxon>
        <taxon>Embryophyta</taxon>
        <taxon>Tracheophyta</taxon>
        <taxon>Spermatophyta</taxon>
        <taxon>Magnoliopsida</taxon>
        <taxon>eudicotyledons</taxon>
        <taxon>Gunneridae</taxon>
        <taxon>Pentapetalae</taxon>
        <taxon>asterids</taxon>
        <taxon>campanulids</taxon>
        <taxon>Asterales</taxon>
        <taxon>Asteraceae</taxon>
        <taxon>Asteroideae</taxon>
        <taxon>Anthemideae</taxon>
        <taxon>Artemisiinae</taxon>
        <taxon>Artemisia</taxon>
    </lineage>
</organism>
<dbReference type="STRING" id="35608.A0A2U1P160"/>
<dbReference type="EMBL" id="PKPP01001848">
    <property type="protein sequence ID" value="PWA79496.1"/>
    <property type="molecule type" value="Genomic_DNA"/>
</dbReference>
<dbReference type="OrthoDB" id="1736958at2759"/>